<reference evidence="1" key="1">
    <citation type="submission" date="2021-12" db="EMBL/GenBank/DDBJ databases">
        <authorList>
            <person name="King R."/>
        </authorList>
    </citation>
    <scope>NUCLEOTIDE SEQUENCE</scope>
</reference>
<dbReference type="Proteomes" id="UP001154078">
    <property type="component" value="Chromosome 3"/>
</dbReference>
<evidence type="ECO:0008006" key="3">
    <source>
        <dbReference type="Google" id="ProtNLM"/>
    </source>
</evidence>
<keyword evidence="2" id="KW-1185">Reference proteome</keyword>
<dbReference type="EMBL" id="OV121134">
    <property type="protein sequence ID" value="CAH0552751.1"/>
    <property type="molecule type" value="Genomic_DNA"/>
</dbReference>
<feature type="non-terminal residue" evidence="1">
    <location>
        <position position="53"/>
    </location>
</feature>
<name>A0A9P0FE77_BRAAE</name>
<organism evidence="1 2">
    <name type="scientific">Brassicogethes aeneus</name>
    <name type="common">Rape pollen beetle</name>
    <name type="synonym">Meligethes aeneus</name>
    <dbReference type="NCBI Taxonomy" id="1431903"/>
    <lineage>
        <taxon>Eukaryota</taxon>
        <taxon>Metazoa</taxon>
        <taxon>Ecdysozoa</taxon>
        <taxon>Arthropoda</taxon>
        <taxon>Hexapoda</taxon>
        <taxon>Insecta</taxon>
        <taxon>Pterygota</taxon>
        <taxon>Neoptera</taxon>
        <taxon>Endopterygota</taxon>
        <taxon>Coleoptera</taxon>
        <taxon>Polyphaga</taxon>
        <taxon>Cucujiformia</taxon>
        <taxon>Nitidulidae</taxon>
        <taxon>Meligethinae</taxon>
        <taxon>Brassicogethes</taxon>
    </lineage>
</organism>
<sequence length="53" mass="6226">RRLREHFGVHNRPSRPAIENLINKFERTSVRRRRPGRSAEKIAAVRASVNEHP</sequence>
<proteinExistence type="predicted"/>
<accession>A0A9P0FE77</accession>
<evidence type="ECO:0000313" key="1">
    <source>
        <dbReference type="EMBL" id="CAH0552751.1"/>
    </source>
</evidence>
<evidence type="ECO:0000313" key="2">
    <source>
        <dbReference type="Proteomes" id="UP001154078"/>
    </source>
</evidence>
<dbReference type="AlphaFoldDB" id="A0A9P0FE77"/>
<feature type="non-terminal residue" evidence="1">
    <location>
        <position position="1"/>
    </location>
</feature>
<protein>
    <recommendedName>
        <fullName evidence="3">DUF4817 domain-containing protein</fullName>
    </recommendedName>
</protein>
<gene>
    <name evidence="1" type="ORF">MELIAE_LOCUS4912</name>
</gene>